<gene>
    <name evidence="1" type="ORF">IHE70_09300</name>
</gene>
<sequence length="162" mass="17700">MTGVHVCSLITGEPQSIPVGGYHIVRFPFGGGESYDAHGMHQMAQPDGYQITNWRTDDRAGLIWPAVAGWGVLTGIVYWEDGSYTELRDRFERDPLGLSTGSDTTATDHRARTGGVQCFTKVHQMFVHPGTPIAFKVGHNSGSPQEIYLAEFKLAIHPTEGA</sequence>
<dbReference type="RefSeq" id="WP_192360297.1">
    <property type="nucleotide sequence ID" value="NZ_CP119182.1"/>
</dbReference>
<proteinExistence type="predicted"/>
<reference evidence="1" key="1">
    <citation type="submission" date="2020-09" db="EMBL/GenBank/DDBJ databases">
        <title>Streptomyces canutascabiei sp. nov., which causes potato common scab and is distributed across the world.</title>
        <authorList>
            <person name="Nguyen H.P."/>
            <person name="Weisberg A.J."/>
            <person name="Chang J.H."/>
            <person name="Clarke C.R."/>
        </authorList>
    </citation>
    <scope>NUCLEOTIDE SEQUENCE</scope>
    <source>
        <strain evidence="1">ID-01-6.2a</strain>
    </source>
</reference>
<dbReference type="EMBL" id="JACYXT010000003">
    <property type="protein sequence ID" value="MBD9723436.1"/>
    <property type="molecule type" value="Genomic_DNA"/>
</dbReference>
<protein>
    <submittedName>
        <fullName evidence="1">Uncharacterized protein</fullName>
    </submittedName>
</protein>
<evidence type="ECO:0000313" key="2">
    <source>
        <dbReference type="Proteomes" id="UP000661025"/>
    </source>
</evidence>
<comment type="caution">
    <text evidence="1">The sequence shown here is derived from an EMBL/GenBank/DDBJ whole genome shotgun (WGS) entry which is preliminary data.</text>
</comment>
<accession>A0A927KZW4</accession>
<dbReference type="GeneID" id="79933730"/>
<dbReference type="AlphaFoldDB" id="A0A927KZW4"/>
<name>A0A927KZW4_9ACTN</name>
<dbReference type="Proteomes" id="UP000661025">
    <property type="component" value="Unassembled WGS sequence"/>
</dbReference>
<organism evidence="1 2">
    <name type="scientific">Streptomyces caniscabiei</name>
    <dbReference type="NCBI Taxonomy" id="2746961"/>
    <lineage>
        <taxon>Bacteria</taxon>
        <taxon>Bacillati</taxon>
        <taxon>Actinomycetota</taxon>
        <taxon>Actinomycetes</taxon>
        <taxon>Kitasatosporales</taxon>
        <taxon>Streptomycetaceae</taxon>
        <taxon>Streptomyces</taxon>
    </lineage>
</organism>
<evidence type="ECO:0000313" key="1">
    <source>
        <dbReference type="EMBL" id="MBD9723436.1"/>
    </source>
</evidence>